<evidence type="ECO:0000313" key="2">
    <source>
        <dbReference type="EMBL" id="KIZ19061.1"/>
    </source>
</evidence>
<dbReference type="AlphaFoldDB" id="A0A0D7CSM2"/>
<feature type="region of interest" description="Disordered" evidence="1">
    <location>
        <begin position="35"/>
        <end position="63"/>
    </location>
</feature>
<name>A0A0D7CSM2_9ACTN</name>
<accession>A0A0D7CSM2</accession>
<evidence type="ECO:0000256" key="1">
    <source>
        <dbReference type="SAM" id="MobiDB-lite"/>
    </source>
</evidence>
<keyword evidence="3" id="KW-1185">Reference proteome</keyword>
<sequence length="86" mass="9057">MLPSVSILQQVMLAVLLAATVAWALALVRLVRRARQPASGGRGRRRLLGSVPRQTGPGGPPSECVELSAAEREAFAGLVRQLTGRG</sequence>
<reference evidence="2 3" key="1">
    <citation type="submission" date="2014-09" db="EMBL/GenBank/DDBJ databases">
        <title>Draft genome sequence of Streptomyces natalensis ATCC 27448, producer of the antifungal pimaricin.</title>
        <authorList>
            <person name="Mendes M.V."/>
            <person name="Beites T."/>
            <person name="Pires S."/>
            <person name="Santos C.L."/>
            <person name="Moradas-Ferreira P."/>
        </authorList>
    </citation>
    <scope>NUCLEOTIDE SEQUENCE [LARGE SCALE GENOMIC DNA]</scope>
    <source>
        <strain evidence="2 3">ATCC 27448</strain>
    </source>
</reference>
<organism evidence="2 3">
    <name type="scientific">Streptomyces natalensis ATCC 27448</name>
    <dbReference type="NCBI Taxonomy" id="1240678"/>
    <lineage>
        <taxon>Bacteria</taxon>
        <taxon>Bacillati</taxon>
        <taxon>Actinomycetota</taxon>
        <taxon>Actinomycetes</taxon>
        <taxon>Kitasatosporales</taxon>
        <taxon>Streptomycetaceae</taxon>
        <taxon>Streptomyces</taxon>
    </lineage>
</organism>
<dbReference type="EMBL" id="JRKI01000006">
    <property type="protein sequence ID" value="KIZ19061.1"/>
    <property type="molecule type" value="Genomic_DNA"/>
</dbReference>
<proteinExistence type="predicted"/>
<dbReference type="Proteomes" id="UP000032458">
    <property type="component" value="Unassembled WGS sequence"/>
</dbReference>
<dbReference type="PATRIC" id="fig|1240678.4.peg.1041"/>
<comment type="caution">
    <text evidence="2">The sequence shown here is derived from an EMBL/GenBank/DDBJ whole genome shotgun (WGS) entry which is preliminary data.</text>
</comment>
<dbReference type="RefSeq" id="WP_044363418.1">
    <property type="nucleotide sequence ID" value="NZ_JRKI01000006.1"/>
</dbReference>
<evidence type="ECO:0000313" key="3">
    <source>
        <dbReference type="Proteomes" id="UP000032458"/>
    </source>
</evidence>
<gene>
    <name evidence="2" type="ORF">SNA_04925</name>
</gene>
<protein>
    <submittedName>
        <fullName evidence="2">Uncharacterized protein</fullName>
    </submittedName>
</protein>